<reference evidence="4" key="1">
    <citation type="submission" date="2020-11" db="EMBL/GenBank/DDBJ databases">
        <authorList>
            <person name="Koelle M."/>
            <person name="Horta M.A.C."/>
            <person name="Nowrousian M."/>
            <person name="Ohm R.A."/>
            <person name="Benz P."/>
            <person name="Pilgard A."/>
        </authorList>
    </citation>
    <scope>NUCLEOTIDE SEQUENCE</scope>
    <source>
        <strain evidence="4">FPRL280</strain>
    </source>
</reference>
<dbReference type="InterPro" id="IPR036236">
    <property type="entry name" value="Znf_C2H2_sf"/>
</dbReference>
<gene>
    <name evidence="4" type="ORF">IEO21_05657</name>
</gene>
<accession>A0A8H7U1F8</accession>
<proteinExistence type="predicted"/>
<comment type="caution">
    <text evidence="4">The sequence shown here is derived from an EMBL/GenBank/DDBJ whole genome shotgun (WGS) entry which is preliminary data.</text>
</comment>
<evidence type="ECO:0000259" key="3">
    <source>
        <dbReference type="PROSITE" id="PS50157"/>
    </source>
</evidence>
<dbReference type="Pfam" id="PF00096">
    <property type="entry name" value="zf-C2H2"/>
    <property type="match status" value="1"/>
</dbReference>
<name>A0A8H7U1F8_9APHY</name>
<keyword evidence="1" id="KW-0863">Zinc-finger</keyword>
<dbReference type="Gene3D" id="3.30.160.60">
    <property type="entry name" value="Classic Zinc Finger"/>
    <property type="match status" value="1"/>
</dbReference>
<dbReference type="EMBL" id="JADOXO010000107">
    <property type="protein sequence ID" value="KAF9813365.1"/>
    <property type="molecule type" value="Genomic_DNA"/>
</dbReference>
<evidence type="ECO:0000313" key="4">
    <source>
        <dbReference type="EMBL" id="KAF9813365.1"/>
    </source>
</evidence>
<feature type="region of interest" description="Disordered" evidence="2">
    <location>
        <begin position="83"/>
        <end position="102"/>
    </location>
</feature>
<protein>
    <recommendedName>
        <fullName evidence="3">C2H2-type domain-containing protein</fullName>
    </recommendedName>
</protein>
<dbReference type="FunFam" id="3.30.160.60:FF:000295">
    <property type="entry name" value="zinc finger protein 19"/>
    <property type="match status" value="1"/>
</dbReference>
<dbReference type="SUPFAM" id="SSF57667">
    <property type="entry name" value="beta-beta-alpha zinc fingers"/>
    <property type="match status" value="1"/>
</dbReference>
<evidence type="ECO:0000256" key="2">
    <source>
        <dbReference type="SAM" id="MobiDB-lite"/>
    </source>
</evidence>
<dbReference type="Proteomes" id="UP000639403">
    <property type="component" value="Unassembled WGS sequence"/>
</dbReference>
<reference evidence="4" key="2">
    <citation type="journal article" name="Front. Microbiol.">
        <title>Degradative Capacity of Two Strains of Rhodonia placenta: From Phenotype to Genotype.</title>
        <authorList>
            <person name="Kolle M."/>
            <person name="Horta M.A.C."/>
            <person name="Nowrousian M."/>
            <person name="Ohm R.A."/>
            <person name="Benz J.P."/>
            <person name="Pilgard A."/>
        </authorList>
    </citation>
    <scope>NUCLEOTIDE SEQUENCE</scope>
    <source>
        <strain evidence="4">FPRL280</strain>
    </source>
</reference>
<dbReference type="InterPro" id="IPR013087">
    <property type="entry name" value="Znf_C2H2_type"/>
</dbReference>
<feature type="domain" description="C2H2-type" evidence="3">
    <location>
        <begin position="10"/>
        <end position="37"/>
    </location>
</feature>
<dbReference type="AlphaFoldDB" id="A0A8H7U1F8"/>
<dbReference type="PROSITE" id="PS50157">
    <property type="entry name" value="ZINC_FINGER_C2H2_2"/>
    <property type="match status" value="1"/>
</dbReference>
<keyword evidence="1" id="KW-0479">Metal-binding</keyword>
<dbReference type="GO" id="GO:0008270">
    <property type="term" value="F:zinc ion binding"/>
    <property type="evidence" value="ECO:0007669"/>
    <property type="project" value="UniProtKB-KW"/>
</dbReference>
<sequence>MNSHTGARPFECPKCGRSFNVNSNMLRHLRSHASSLSVARALPPIGTISHYALPPLHPPAPLVHQGSHIEGESEDVLHRLNFSPGEHTRYQKGKLQASDAMQ</sequence>
<dbReference type="PROSITE" id="PS00028">
    <property type="entry name" value="ZINC_FINGER_C2H2_1"/>
    <property type="match status" value="1"/>
</dbReference>
<dbReference type="SMART" id="SM00355">
    <property type="entry name" value="ZnF_C2H2"/>
    <property type="match status" value="1"/>
</dbReference>
<keyword evidence="1" id="KW-0862">Zinc</keyword>
<evidence type="ECO:0000313" key="5">
    <source>
        <dbReference type="Proteomes" id="UP000639403"/>
    </source>
</evidence>
<organism evidence="4 5">
    <name type="scientific">Rhodonia placenta</name>
    <dbReference type="NCBI Taxonomy" id="104341"/>
    <lineage>
        <taxon>Eukaryota</taxon>
        <taxon>Fungi</taxon>
        <taxon>Dikarya</taxon>
        <taxon>Basidiomycota</taxon>
        <taxon>Agaricomycotina</taxon>
        <taxon>Agaricomycetes</taxon>
        <taxon>Polyporales</taxon>
        <taxon>Adustoporiaceae</taxon>
        <taxon>Rhodonia</taxon>
    </lineage>
</organism>
<evidence type="ECO:0000256" key="1">
    <source>
        <dbReference type="PROSITE-ProRule" id="PRU00042"/>
    </source>
</evidence>